<reference evidence="7" key="1">
    <citation type="submission" date="2021-12" db="EMBL/GenBank/DDBJ databases">
        <authorList>
            <person name="Ulrich A."/>
        </authorList>
    </citation>
    <scope>NUCLEOTIDE SEQUENCE</scope>
    <source>
        <strain evidence="7">A1P009</strain>
    </source>
</reference>
<dbReference type="RefSeq" id="WP_232137762.1">
    <property type="nucleotide sequence ID" value="NZ_CP089507.1"/>
</dbReference>
<sequence>MPYTPAGPDSTVFPDIAGYRLVRIVGHGGMATVYLGTQLSLGRDVAIKVMLPEALADEVSRRRFENEARTIARLEHPNIVGIHEVGRTEAGLPWYAMPYLPHGHLGSRNLTGDHARVREVLRALLSALAYAHARGVIHRDVKAENVLFDEADRPLLADFGIALRRGYGTRVTMVGLAVGSTAYMAPEQARGQQVDFRADLYSVGVLAWEMLNGSLPYQGEDALSMAIAHTQNPIPRLSPPLRHWQRFIDRALAKSPGRRFADANQMLQALAQVPQRDGKREPVVTGAFRRIGEGARRIGDGARHVSPMLWIPAVLVVAAGIGFLLRPSGVPDIDSPAPGLAVAAGNAAAPVDAEGLAHDDARIPAAAVAADESAAPKAAPVSTSDRHLGDAERQLRNGQLAAPAGANAFESLTRAWQADREHLRFAPLSGRAFDAAGARATALIAKGDHDDASAILAAARQHASSTGQADSDAMRRLRTRVDDALEARLGQAVTDVDRSEAVASLASAEAVGLDAAATSRLRRQAMTIPDVAALAASVAGGARVIRSSDGVYAISNAPVSRADYAAFVSATGHKSAACRARGSMLRALSPKNWEDPGFEQSASDPVVCVSWHDAVDYARWRSEREGRSIVVASTAQGASVATRAVGPAEWRSDCAAACKDRIAAGRSQRDELTSRALDPRRGYDDVGFRLAHLP</sequence>
<dbReference type="InterPro" id="IPR016187">
    <property type="entry name" value="CTDL_fold"/>
</dbReference>
<evidence type="ECO:0000313" key="8">
    <source>
        <dbReference type="Proteomes" id="UP001430360"/>
    </source>
</evidence>
<reference evidence="7" key="2">
    <citation type="journal article" date="2022" name="Syst. Appl. Microbiol.">
        <title>Physiological and genomic characterisation of Luteimonas fraxinea sp. nov., a bacterial species associated with trees tolerant to ash dieback.</title>
        <authorList>
            <person name="Ulrich K."/>
            <person name="Becker R."/>
            <person name="Behrendt U."/>
            <person name="Kube M."/>
            <person name="Schneck V."/>
            <person name="Ulrich A."/>
        </authorList>
    </citation>
    <scope>NUCLEOTIDE SEQUENCE</scope>
    <source>
        <strain evidence="7">A1P009</strain>
    </source>
</reference>
<feature type="domain" description="Protein kinase" evidence="6">
    <location>
        <begin position="19"/>
        <end position="271"/>
    </location>
</feature>
<evidence type="ECO:0000256" key="3">
    <source>
        <dbReference type="ARBA" id="ARBA00022777"/>
    </source>
</evidence>
<dbReference type="InterPro" id="IPR017441">
    <property type="entry name" value="Protein_kinase_ATP_BS"/>
</dbReference>
<dbReference type="InterPro" id="IPR008271">
    <property type="entry name" value="Ser/Thr_kinase_AS"/>
</dbReference>
<dbReference type="PROSITE" id="PS00107">
    <property type="entry name" value="PROTEIN_KINASE_ATP"/>
    <property type="match status" value="1"/>
</dbReference>
<dbReference type="InterPro" id="IPR011009">
    <property type="entry name" value="Kinase-like_dom_sf"/>
</dbReference>
<dbReference type="PROSITE" id="PS00108">
    <property type="entry name" value="PROTEIN_KINASE_ST"/>
    <property type="match status" value="1"/>
</dbReference>
<organism evidence="7 8">
    <name type="scientific">Luteimonas fraxinea</name>
    <dbReference type="NCBI Taxonomy" id="2901869"/>
    <lineage>
        <taxon>Bacteria</taxon>
        <taxon>Pseudomonadati</taxon>
        <taxon>Pseudomonadota</taxon>
        <taxon>Gammaproteobacteria</taxon>
        <taxon>Lysobacterales</taxon>
        <taxon>Lysobacteraceae</taxon>
        <taxon>Luteimonas</taxon>
    </lineage>
</organism>
<proteinExistence type="predicted"/>
<protein>
    <submittedName>
        <fullName evidence="7">Bifunctional serine/threonine-protein kinase/formylglycine-generating enzyme family protein</fullName>
    </submittedName>
</protein>
<keyword evidence="8" id="KW-1185">Reference proteome</keyword>
<dbReference type="InterPro" id="IPR042095">
    <property type="entry name" value="SUMF_sf"/>
</dbReference>
<dbReference type="InterPro" id="IPR000719">
    <property type="entry name" value="Prot_kinase_dom"/>
</dbReference>
<dbReference type="SMART" id="SM00220">
    <property type="entry name" value="S_TKc"/>
    <property type="match status" value="1"/>
</dbReference>
<dbReference type="SUPFAM" id="SSF56112">
    <property type="entry name" value="Protein kinase-like (PK-like)"/>
    <property type="match status" value="1"/>
</dbReference>
<dbReference type="CDD" id="cd14014">
    <property type="entry name" value="STKc_PknB_like"/>
    <property type="match status" value="1"/>
</dbReference>
<evidence type="ECO:0000313" key="7">
    <source>
        <dbReference type="EMBL" id="MCD9098459.1"/>
    </source>
</evidence>
<dbReference type="Gene3D" id="3.30.200.20">
    <property type="entry name" value="Phosphorylase Kinase, domain 1"/>
    <property type="match status" value="1"/>
</dbReference>
<keyword evidence="4 5" id="KW-0067">ATP-binding</keyword>
<keyword evidence="1" id="KW-0808">Transferase</keyword>
<keyword evidence="2 5" id="KW-0547">Nucleotide-binding</keyword>
<dbReference type="Pfam" id="PF00069">
    <property type="entry name" value="Pkinase"/>
    <property type="match status" value="1"/>
</dbReference>
<dbReference type="PANTHER" id="PTHR43289:SF6">
    <property type="entry name" value="SERINE_THREONINE-PROTEIN KINASE NEKL-3"/>
    <property type="match status" value="1"/>
</dbReference>
<comment type="caution">
    <text evidence="7">The sequence shown here is derived from an EMBL/GenBank/DDBJ whole genome shotgun (WGS) entry which is preliminary data.</text>
</comment>
<dbReference type="EMBL" id="JAJQKU010000006">
    <property type="protein sequence ID" value="MCD9098459.1"/>
    <property type="molecule type" value="Genomic_DNA"/>
</dbReference>
<evidence type="ECO:0000256" key="4">
    <source>
        <dbReference type="ARBA" id="ARBA00022840"/>
    </source>
</evidence>
<dbReference type="PROSITE" id="PS50011">
    <property type="entry name" value="PROTEIN_KINASE_DOM"/>
    <property type="match status" value="1"/>
</dbReference>
<dbReference type="SUPFAM" id="SSF56436">
    <property type="entry name" value="C-type lectin-like"/>
    <property type="match status" value="1"/>
</dbReference>
<dbReference type="Pfam" id="PF03781">
    <property type="entry name" value="FGE-sulfatase"/>
    <property type="match status" value="1"/>
</dbReference>
<dbReference type="InterPro" id="IPR005532">
    <property type="entry name" value="SUMF_dom"/>
</dbReference>
<evidence type="ECO:0000256" key="5">
    <source>
        <dbReference type="PROSITE-ProRule" id="PRU10141"/>
    </source>
</evidence>
<keyword evidence="3 7" id="KW-0418">Kinase</keyword>
<dbReference type="Gene3D" id="1.10.510.10">
    <property type="entry name" value="Transferase(Phosphotransferase) domain 1"/>
    <property type="match status" value="1"/>
</dbReference>
<evidence type="ECO:0000256" key="1">
    <source>
        <dbReference type="ARBA" id="ARBA00022679"/>
    </source>
</evidence>
<gene>
    <name evidence="7" type="ORF">LTT95_16095</name>
</gene>
<accession>A0ABS8UHC3</accession>
<evidence type="ECO:0000256" key="2">
    <source>
        <dbReference type="ARBA" id="ARBA00022741"/>
    </source>
</evidence>
<evidence type="ECO:0000259" key="6">
    <source>
        <dbReference type="PROSITE" id="PS50011"/>
    </source>
</evidence>
<dbReference type="Gene3D" id="3.90.1580.10">
    <property type="entry name" value="paralog of FGE (formylglycine-generating enzyme)"/>
    <property type="match status" value="1"/>
</dbReference>
<name>A0ABS8UHC3_9GAMM</name>
<dbReference type="GO" id="GO:0016301">
    <property type="term" value="F:kinase activity"/>
    <property type="evidence" value="ECO:0007669"/>
    <property type="project" value="UniProtKB-KW"/>
</dbReference>
<dbReference type="Proteomes" id="UP001430360">
    <property type="component" value="Unassembled WGS sequence"/>
</dbReference>
<feature type="binding site" evidence="5">
    <location>
        <position position="48"/>
    </location>
    <ligand>
        <name>ATP</name>
        <dbReference type="ChEBI" id="CHEBI:30616"/>
    </ligand>
</feature>
<dbReference type="PANTHER" id="PTHR43289">
    <property type="entry name" value="MITOGEN-ACTIVATED PROTEIN KINASE KINASE KINASE 20-RELATED"/>
    <property type="match status" value="1"/>
</dbReference>